<evidence type="ECO:0000256" key="2">
    <source>
        <dbReference type="ARBA" id="ARBA00023125"/>
    </source>
</evidence>
<dbReference type="Pfam" id="PF13377">
    <property type="entry name" value="Peripla_BP_3"/>
    <property type="match status" value="1"/>
</dbReference>
<dbReference type="RefSeq" id="WP_110130834.1">
    <property type="nucleotide sequence ID" value="NZ_QHJQ01000004.1"/>
</dbReference>
<name>A0A317ZHE4_9BACT</name>
<dbReference type="Gene3D" id="1.10.10.10">
    <property type="entry name" value="Winged helix-like DNA-binding domain superfamily/Winged helix DNA-binding domain"/>
    <property type="match status" value="1"/>
</dbReference>
<evidence type="ECO:0000313" key="6">
    <source>
        <dbReference type="EMBL" id="PXA04382.1"/>
    </source>
</evidence>
<dbReference type="InterPro" id="IPR000524">
    <property type="entry name" value="Tscrpt_reg_HTH_GntR"/>
</dbReference>
<dbReference type="InterPro" id="IPR036388">
    <property type="entry name" value="WH-like_DNA-bd_sf"/>
</dbReference>
<dbReference type="Pfam" id="PF00392">
    <property type="entry name" value="GntR"/>
    <property type="match status" value="1"/>
</dbReference>
<feature type="domain" description="HTH gntR-type" evidence="4">
    <location>
        <begin position="12"/>
        <end position="64"/>
    </location>
</feature>
<dbReference type="Gene3D" id="3.40.50.2300">
    <property type="match status" value="1"/>
</dbReference>
<dbReference type="GO" id="GO:0003700">
    <property type="term" value="F:DNA-binding transcription factor activity"/>
    <property type="evidence" value="ECO:0007669"/>
    <property type="project" value="InterPro"/>
</dbReference>
<dbReference type="OrthoDB" id="191052at2"/>
<comment type="caution">
    <text evidence="6">The sequence shown here is derived from an EMBL/GenBank/DDBJ whole genome shotgun (WGS) entry which is preliminary data.</text>
</comment>
<accession>A0A317ZHE4</accession>
<evidence type="ECO:0000259" key="4">
    <source>
        <dbReference type="Pfam" id="PF00392"/>
    </source>
</evidence>
<proteinExistence type="predicted"/>
<dbReference type="EMBL" id="QHJQ01000004">
    <property type="protein sequence ID" value="PXA04382.1"/>
    <property type="molecule type" value="Genomic_DNA"/>
</dbReference>
<organism evidence="6 7">
    <name type="scientific">Coraliomargarita sinensis</name>
    <dbReference type="NCBI Taxonomy" id="2174842"/>
    <lineage>
        <taxon>Bacteria</taxon>
        <taxon>Pseudomonadati</taxon>
        <taxon>Verrucomicrobiota</taxon>
        <taxon>Opitutia</taxon>
        <taxon>Puniceicoccales</taxon>
        <taxon>Coraliomargaritaceae</taxon>
        <taxon>Coraliomargarita</taxon>
    </lineage>
</organism>
<dbReference type="Proteomes" id="UP000247099">
    <property type="component" value="Unassembled WGS sequence"/>
</dbReference>
<dbReference type="SUPFAM" id="SSF53822">
    <property type="entry name" value="Periplasmic binding protein-like I"/>
    <property type="match status" value="1"/>
</dbReference>
<dbReference type="InterPro" id="IPR046335">
    <property type="entry name" value="LacI/GalR-like_sensor"/>
</dbReference>
<sequence>MSRIQTSTIPEQTAVHLREGIASGRWLDEMPGRDHLAKELGVSPRSIQKALDILKREGLLVPQGQGRSNRIQASREGLEVKPMRVAVLLFKQMDRNDPIVIELRHQLNDAGHFTIFPNEGVQDLGMDVKRVERLVKKTKADVWVVPGGSRKILQWFVEQNIRAFALAGRRFNVQIAGTGPNKPPLYAEVTRKLIELGHKRIVMVCSRILRIPEPSMTARVFIDTMEAHGIRTGLYNLPEWEESEEGFHELLDSLFQTTPPTALILDEPFQFHAAYHYLSHHQLRVPEDVSMVCTDADLGFNWCRPSVAHFYWDYQPVVRRIMRWVNNVARGIDDQRKSFTKAEFIDGGTIGPAPD</sequence>
<keyword evidence="2" id="KW-0238">DNA-binding</keyword>
<reference evidence="6 7" key="1">
    <citation type="submission" date="2018-05" db="EMBL/GenBank/DDBJ databases">
        <title>Coraliomargarita sinensis sp. nov., isolated from a marine solar saltern.</title>
        <authorList>
            <person name="Zhou L.Y."/>
        </authorList>
    </citation>
    <scope>NUCLEOTIDE SEQUENCE [LARGE SCALE GENOMIC DNA]</scope>
    <source>
        <strain evidence="6 7">WN38</strain>
    </source>
</reference>
<evidence type="ECO:0000256" key="1">
    <source>
        <dbReference type="ARBA" id="ARBA00023015"/>
    </source>
</evidence>
<evidence type="ECO:0000256" key="3">
    <source>
        <dbReference type="ARBA" id="ARBA00023163"/>
    </source>
</evidence>
<keyword evidence="3" id="KW-0804">Transcription</keyword>
<feature type="domain" description="Transcriptional regulator LacI/GalR-like sensor" evidence="5">
    <location>
        <begin position="191"/>
        <end position="329"/>
    </location>
</feature>
<evidence type="ECO:0000259" key="5">
    <source>
        <dbReference type="Pfam" id="PF13377"/>
    </source>
</evidence>
<keyword evidence="1" id="KW-0805">Transcription regulation</keyword>
<dbReference type="SUPFAM" id="SSF46785">
    <property type="entry name" value="Winged helix' DNA-binding domain"/>
    <property type="match status" value="1"/>
</dbReference>
<dbReference type="GO" id="GO:0003677">
    <property type="term" value="F:DNA binding"/>
    <property type="evidence" value="ECO:0007669"/>
    <property type="project" value="UniProtKB-KW"/>
</dbReference>
<dbReference type="InParanoid" id="A0A317ZHE4"/>
<dbReference type="AlphaFoldDB" id="A0A317ZHE4"/>
<dbReference type="InterPro" id="IPR028082">
    <property type="entry name" value="Peripla_BP_I"/>
</dbReference>
<gene>
    <name evidence="6" type="ORF">DDZ13_07570</name>
</gene>
<keyword evidence="7" id="KW-1185">Reference proteome</keyword>
<protein>
    <submittedName>
        <fullName evidence="6">Uncharacterized protein</fullName>
    </submittedName>
</protein>
<evidence type="ECO:0000313" key="7">
    <source>
        <dbReference type="Proteomes" id="UP000247099"/>
    </source>
</evidence>
<dbReference type="InterPro" id="IPR036390">
    <property type="entry name" value="WH_DNA-bd_sf"/>
</dbReference>